<sequence length="322" mass="34857">MPESAEPQSRTVDDHTPGASGQQLPPSAAAEVDRKHLQTAVTWGRIREDEFAELAQTYLHYQELAELFDAGPAPSPDPDLATWATTILQLESPDLLELLNLDLADEALLDRWGSSTTTEKNGSASVPQALAQLFATRLGSHAGLDYGHAGLNHTYGYLLSPVPTEFGRKRHRWTSQEVAHTLGIPGKWPLSQGPSPQQGMLAEVTAVLESVAPLNRPDAWSSPATATATAHALAMKVLRELPANGESTNGTRWTARTRVLRRADLTAEQASKGDQLLLVYSLSVDAGPERYITAFPVSAAWYAELKDPDENPHLKYNASLGA</sequence>
<dbReference type="AlphaFoldDB" id="A0A6J7NK53"/>
<dbReference type="EMBL" id="CAFBOG010000171">
    <property type="protein sequence ID" value="CAB4990334.1"/>
    <property type="molecule type" value="Genomic_DNA"/>
</dbReference>
<dbReference type="EMBL" id="CAFBQW010000347">
    <property type="protein sequence ID" value="CAB5069406.1"/>
    <property type="molecule type" value="Genomic_DNA"/>
</dbReference>
<evidence type="ECO:0000313" key="2">
    <source>
        <dbReference type="EMBL" id="CAB4990334.1"/>
    </source>
</evidence>
<accession>A0A6J7NK53</accession>
<evidence type="ECO:0000313" key="3">
    <source>
        <dbReference type="EMBL" id="CAB5069406.1"/>
    </source>
</evidence>
<proteinExistence type="predicted"/>
<evidence type="ECO:0000256" key="1">
    <source>
        <dbReference type="SAM" id="MobiDB-lite"/>
    </source>
</evidence>
<reference evidence="2" key="1">
    <citation type="submission" date="2020-05" db="EMBL/GenBank/DDBJ databases">
        <authorList>
            <person name="Chiriac C."/>
            <person name="Salcher M."/>
            <person name="Ghai R."/>
            <person name="Kavagutti S V."/>
        </authorList>
    </citation>
    <scope>NUCLEOTIDE SEQUENCE</scope>
</reference>
<feature type="region of interest" description="Disordered" evidence="1">
    <location>
        <begin position="1"/>
        <end position="32"/>
    </location>
</feature>
<gene>
    <name evidence="2" type="ORF">UFOPK3914_01559</name>
    <name evidence="3" type="ORF">UFOPK4354_02065</name>
</gene>
<protein>
    <submittedName>
        <fullName evidence="2">Unannotated protein</fullName>
    </submittedName>
</protein>
<organism evidence="2">
    <name type="scientific">freshwater metagenome</name>
    <dbReference type="NCBI Taxonomy" id="449393"/>
    <lineage>
        <taxon>unclassified sequences</taxon>
        <taxon>metagenomes</taxon>
        <taxon>ecological metagenomes</taxon>
    </lineage>
</organism>
<feature type="compositionally biased region" description="Polar residues" evidence="1">
    <location>
        <begin position="1"/>
        <end position="10"/>
    </location>
</feature>
<name>A0A6J7NK53_9ZZZZ</name>